<dbReference type="InterPro" id="IPR032095">
    <property type="entry name" value="Sacchrp_dh-like_C"/>
</dbReference>
<sequence length="380" mass="41990">MKPVVILGAGKIGGAVAKMLSGSGEYAVTIADKNERALGRLKDKVPEVDTHVVDLSEEKALVDLLKGRERVISACPYYINTLIARSALAAGVSYFDLTEDRETTREIIAISKKATDGQIFMPQCGLAPGFISILANDLCKAFDKLDSVKMRVGALPQFPSNMMMYNLTWSTDGLINEYCNPCEAIHETRLAEILALEGLELFSLDGKNYEAFNTSGGLGTLCETLKGKVRNLNYKTVRYKGHQYLMQFLVNELHLGKRRKLMREILENAIPVTFQDVTLIFCTVSGWIDGKLTQHSNARKIYNADFSGEQWSSIQITTAAGICGVVDLAANGQLASKGFVRQEEVSYDEFINNRFGQYYGTGEEDSDPEVKIEPITDFSS</sequence>
<dbReference type="SUPFAM" id="SSF51735">
    <property type="entry name" value="NAD(P)-binding Rossmann-fold domains"/>
    <property type="match status" value="1"/>
</dbReference>
<feature type="domain" description="Saccharopine dehydrogenase NADP binding" evidence="3">
    <location>
        <begin position="4"/>
        <end position="100"/>
    </location>
</feature>
<protein>
    <submittedName>
        <fullName evidence="5">Saccharopine dehydrogenase family protein</fullName>
    </submittedName>
</protein>
<evidence type="ECO:0000313" key="6">
    <source>
        <dbReference type="Proteomes" id="UP000478417"/>
    </source>
</evidence>
<comment type="caution">
    <text evidence="5">The sequence shown here is derived from an EMBL/GenBank/DDBJ whole genome shotgun (WGS) entry which is preliminary data.</text>
</comment>
<evidence type="ECO:0000256" key="1">
    <source>
        <dbReference type="ARBA" id="ARBA00023002"/>
    </source>
</evidence>
<dbReference type="InterPro" id="IPR051168">
    <property type="entry name" value="AASS"/>
</dbReference>
<dbReference type="Gene3D" id="3.40.50.720">
    <property type="entry name" value="NAD(P)-binding Rossmann-like Domain"/>
    <property type="match status" value="1"/>
</dbReference>
<accession>A0A6B2M2J2</accession>
<dbReference type="Gene3D" id="3.30.360.10">
    <property type="entry name" value="Dihydrodipicolinate Reductase, domain 2"/>
    <property type="match status" value="1"/>
</dbReference>
<proteinExistence type="predicted"/>
<dbReference type="InterPro" id="IPR036291">
    <property type="entry name" value="NAD(P)-bd_dom_sf"/>
</dbReference>
<dbReference type="EMBL" id="JAAGNX010000003">
    <property type="protein sequence ID" value="NDV62963.1"/>
    <property type="molecule type" value="Genomic_DNA"/>
</dbReference>
<dbReference type="Pfam" id="PF16653">
    <property type="entry name" value="Sacchrp_dh_C"/>
    <property type="match status" value="1"/>
</dbReference>
<keyword evidence="1" id="KW-0560">Oxidoreductase</keyword>
<gene>
    <name evidence="5" type="ORF">G0Q06_10910</name>
</gene>
<dbReference type="Pfam" id="PF03435">
    <property type="entry name" value="Sacchrp_dh_NADP"/>
    <property type="match status" value="1"/>
</dbReference>
<evidence type="ECO:0000313" key="5">
    <source>
        <dbReference type="EMBL" id="NDV62963.1"/>
    </source>
</evidence>
<keyword evidence="6" id="KW-1185">Reference proteome</keyword>
<organism evidence="5 6">
    <name type="scientific">Oceanipulchritudo coccoides</name>
    <dbReference type="NCBI Taxonomy" id="2706888"/>
    <lineage>
        <taxon>Bacteria</taxon>
        <taxon>Pseudomonadati</taxon>
        <taxon>Verrucomicrobiota</taxon>
        <taxon>Opitutia</taxon>
        <taxon>Puniceicoccales</taxon>
        <taxon>Oceanipulchritudinaceae</taxon>
        <taxon>Oceanipulchritudo</taxon>
    </lineage>
</organism>
<dbReference type="SUPFAM" id="SSF55347">
    <property type="entry name" value="Glyceraldehyde-3-phosphate dehydrogenase-like, C-terminal domain"/>
    <property type="match status" value="1"/>
</dbReference>
<feature type="region of interest" description="Disordered" evidence="2">
    <location>
        <begin position="361"/>
        <end position="380"/>
    </location>
</feature>
<name>A0A6B2M2J2_9BACT</name>
<evidence type="ECO:0000259" key="3">
    <source>
        <dbReference type="Pfam" id="PF03435"/>
    </source>
</evidence>
<feature type="domain" description="Saccharopine dehydrogenase-like C-terminal" evidence="4">
    <location>
        <begin position="125"/>
        <end position="345"/>
    </location>
</feature>
<dbReference type="PANTHER" id="PTHR11133">
    <property type="entry name" value="SACCHAROPINE DEHYDROGENASE"/>
    <property type="match status" value="1"/>
</dbReference>
<evidence type="ECO:0000259" key="4">
    <source>
        <dbReference type="Pfam" id="PF16653"/>
    </source>
</evidence>
<dbReference type="AlphaFoldDB" id="A0A6B2M2J2"/>
<dbReference type="RefSeq" id="WP_163965817.1">
    <property type="nucleotide sequence ID" value="NZ_JAAGNX010000003.1"/>
</dbReference>
<dbReference type="Proteomes" id="UP000478417">
    <property type="component" value="Unassembled WGS sequence"/>
</dbReference>
<evidence type="ECO:0000256" key="2">
    <source>
        <dbReference type="SAM" id="MobiDB-lite"/>
    </source>
</evidence>
<dbReference type="PANTHER" id="PTHR11133:SF22">
    <property type="entry name" value="ALPHA-AMINOADIPIC SEMIALDEHYDE SYNTHASE, MITOCHONDRIAL"/>
    <property type="match status" value="1"/>
</dbReference>
<dbReference type="GO" id="GO:0016491">
    <property type="term" value="F:oxidoreductase activity"/>
    <property type="evidence" value="ECO:0007669"/>
    <property type="project" value="UniProtKB-KW"/>
</dbReference>
<dbReference type="InterPro" id="IPR005097">
    <property type="entry name" value="Sacchrp_dh_NADP-bd"/>
</dbReference>
<reference evidence="5 6" key="1">
    <citation type="submission" date="2020-02" db="EMBL/GenBank/DDBJ databases">
        <title>Albibacoteraceae fam. nov., the first described family within the subdivision 4 Verrucomicrobia.</title>
        <authorList>
            <person name="Xi F."/>
        </authorList>
    </citation>
    <scope>NUCLEOTIDE SEQUENCE [LARGE SCALE GENOMIC DNA]</scope>
    <source>
        <strain evidence="5 6">CK1056</strain>
    </source>
</reference>